<sequence length="556" mass="61746">MMLLQQLLILFQFVSNSAAIRQNNILGWTSHYLDTAATSNSNLYPLPDASRFSVQDGQGSSPLSPDTLFDQDPEISPPLEVVPLLVSGSSANRVDFVFFSDGYIAEERDKFVADALRLAEDVSKNQTFNTVQPLLNFWAAFTPSKESGIGVNGIPKNTPFGLYRDGTELRGVYYEHPAVGRAACNSLGDQCDFPILLGNDPLYGGLGGDFTVITSSTLNGPLVLRHELGHSILNVGEEYDGGTGYFGRNAAYDIHELPWKQWLSDPSRLDANGEPRIERSVMALQAYPWTLLNISKPWAIDFTSPGIYARHSLQFSLSGLPQQEDLRVTLDGVDLGWAPRPDIGMDRWFYNFHSSEPLAPGKHHLEFALLNGEKEGLAQLCSTEILEYGTEDEFISDPRFYSAYPTYSDKNETSYRPTNEGCLMRAVATPNFCKVCIETLWLNLLSKLSLIDSIHESCEESQGSPLKVVSLDLLPLANLRKKPLSNLSESYAITWKKHDQVLDHFANKTKITLEDAHSVGDYTIHVKFSTEEVRLVSPRLETVVSYTVTTSCGATH</sequence>
<name>A0A0D2PUD8_HYPSF</name>
<dbReference type="OrthoDB" id="2961863at2759"/>
<dbReference type="AlphaFoldDB" id="A0A0D2PUD8"/>
<evidence type="ECO:0000256" key="1">
    <source>
        <dbReference type="SAM" id="SignalP"/>
    </source>
</evidence>
<reference evidence="3" key="1">
    <citation type="submission" date="2014-04" db="EMBL/GenBank/DDBJ databases">
        <title>Evolutionary Origins and Diversification of the Mycorrhizal Mutualists.</title>
        <authorList>
            <consortium name="DOE Joint Genome Institute"/>
            <consortium name="Mycorrhizal Genomics Consortium"/>
            <person name="Kohler A."/>
            <person name="Kuo A."/>
            <person name="Nagy L.G."/>
            <person name="Floudas D."/>
            <person name="Copeland A."/>
            <person name="Barry K.W."/>
            <person name="Cichocki N."/>
            <person name="Veneault-Fourrey C."/>
            <person name="LaButti K."/>
            <person name="Lindquist E.A."/>
            <person name="Lipzen A."/>
            <person name="Lundell T."/>
            <person name="Morin E."/>
            <person name="Murat C."/>
            <person name="Riley R."/>
            <person name="Ohm R."/>
            <person name="Sun H."/>
            <person name="Tunlid A."/>
            <person name="Henrissat B."/>
            <person name="Grigoriev I.V."/>
            <person name="Hibbett D.S."/>
            <person name="Martin F."/>
        </authorList>
    </citation>
    <scope>NUCLEOTIDE SEQUENCE [LARGE SCALE GENOMIC DNA]</scope>
    <source>
        <strain evidence="3">FD-334 SS-4</strain>
    </source>
</reference>
<dbReference type="InterPro" id="IPR019026">
    <property type="entry name" value="Peptidase_M64_IgA"/>
</dbReference>
<dbReference type="EMBL" id="KN817544">
    <property type="protein sequence ID" value="KJA23200.1"/>
    <property type="molecule type" value="Genomic_DNA"/>
</dbReference>
<dbReference type="Gene3D" id="3.40.390.10">
    <property type="entry name" value="Collagenase (Catalytic Domain)"/>
    <property type="match status" value="1"/>
</dbReference>
<protein>
    <recommendedName>
        <fullName evidence="4">IgA peptidase M64-domain-containing protein</fullName>
    </recommendedName>
</protein>
<keyword evidence="3" id="KW-1185">Reference proteome</keyword>
<accession>A0A0D2PUD8</accession>
<dbReference type="Proteomes" id="UP000054270">
    <property type="component" value="Unassembled WGS sequence"/>
</dbReference>
<feature type="chain" id="PRO_5002249229" description="IgA peptidase M64-domain-containing protein" evidence="1">
    <location>
        <begin position="20"/>
        <end position="556"/>
    </location>
</feature>
<proteinExistence type="predicted"/>
<evidence type="ECO:0000313" key="3">
    <source>
        <dbReference type="Proteomes" id="UP000054270"/>
    </source>
</evidence>
<dbReference type="InterPro" id="IPR024079">
    <property type="entry name" value="MetalloPept_cat_dom_sf"/>
</dbReference>
<dbReference type="Pfam" id="PF09471">
    <property type="entry name" value="Peptidase_M64"/>
    <property type="match status" value="1"/>
</dbReference>
<feature type="signal peptide" evidence="1">
    <location>
        <begin position="1"/>
        <end position="19"/>
    </location>
</feature>
<gene>
    <name evidence="2" type="ORF">HYPSUDRAFT_39984</name>
</gene>
<organism evidence="2 3">
    <name type="scientific">Hypholoma sublateritium (strain FD-334 SS-4)</name>
    <dbReference type="NCBI Taxonomy" id="945553"/>
    <lineage>
        <taxon>Eukaryota</taxon>
        <taxon>Fungi</taxon>
        <taxon>Dikarya</taxon>
        <taxon>Basidiomycota</taxon>
        <taxon>Agaricomycotina</taxon>
        <taxon>Agaricomycetes</taxon>
        <taxon>Agaricomycetidae</taxon>
        <taxon>Agaricales</taxon>
        <taxon>Agaricineae</taxon>
        <taxon>Strophariaceae</taxon>
        <taxon>Hypholoma</taxon>
    </lineage>
</organism>
<evidence type="ECO:0000313" key="2">
    <source>
        <dbReference type="EMBL" id="KJA23200.1"/>
    </source>
</evidence>
<dbReference type="GO" id="GO:0008237">
    <property type="term" value="F:metallopeptidase activity"/>
    <property type="evidence" value="ECO:0007669"/>
    <property type="project" value="InterPro"/>
</dbReference>
<keyword evidence="1" id="KW-0732">Signal</keyword>
<dbReference type="OMA" id="MPIQAYP"/>
<evidence type="ECO:0008006" key="4">
    <source>
        <dbReference type="Google" id="ProtNLM"/>
    </source>
</evidence>